<feature type="signal peptide" evidence="1">
    <location>
        <begin position="1"/>
        <end position="26"/>
    </location>
</feature>
<evidence type="ECO:0000313" key="3">
    <source>
        <dbReference type="Proteomes" id="UP000598820"/>
    </source>
</evidence>
<dbReference type="RefSeq" id="WP_190890314.1">
    <property type="nucleotide sequence ID" value="NZ_JACWZY010000027.1"/>
</dbReference>
<keyword evidence="1" id="KW-0732">Signal</keyword>
<feature type="chain" id="PRO_5037991285" description="DUF3078 domain-containing protein" evidence="1">
    <location>
        <begin position="27"/>
        <end position="361"/>
    </location>
</feature>
<name>A0A926XZV0_9BACT</name>
<keyword evidence="3" id="KW-1185">Reference proteome</keyword>
<evidence type="ECO:0000313" key="2">
    <source>
        <dbReference type="EMBL" id="MBD2704044.1"/>
    </source>
</evidence>
<evidence type="ECO:0008006" key="4">
    <source>
        <dbReference type="Google" id="ProtNLM"/>
    </source>
</evidence>
<reference evidence="2" key="1">
    <citation type="submission" date="2020-09" db="EMBL/GenBank/DDBJ databases">
        <authorList>
            <person name="Kim M.K."/>
        </authorList>
    </citation>
    <scope>NUCLEOTIDE SEQUENCE</scope>
    <source>
        <strain evidence="2">BT702</strain>
    </source>
</reference>
<dbReference type="Proteomes" id="UP000598820">
    <property type="component" value="Unassembled WGS sequence"/>
</dbReference>
<sequence>MKVLSIHTQRWWMSVLCTALPLTVFSQVTPEELANNIGYSVPVSPAFELLPGKPSEVTSLVTPKDIMASVPTFISKDRVKTGVAADIRPFSYLVKASLSEYQGKAKWKQALWRTVLAIGTAADPTTKNDAFLSAGLRTSIIDKGDPRANKAYTDSLSSAYARGLASLPPPTLGMTLEQAAQRAAQVNKKGMISADSVRKLFNKNSWNKFRLDMGVAFMARAINGSYRSDSLKGDRWGVWIATGIPLGENAQFNVTGKATHSIRPTTEQSETSRYVAGGRFRIFMNNNLAFSVEAAQLWANYSKSTSLNETWTHFAAIAELNVPALGGWLTLAYGGDSAHRSHTESTFAFSYAVTTNRIFTK</sequence>
<proteinExistence type="predicted"/>
<protein>
    <recommendedName>
        <fullName evidence="4">DUF3078 domain-containing protein</fullName>
    </recommendedName>
</protein>
<dbReference type="EMBL" id="JACWZY010000027">
    <property type="protein sequence ID" value="MBD2704044.1"/>
    <property type="molecule type" value="Genomic_DNA"/>
</dbReference>
<gene>
    <name evidence="2" type="ORF">IC229_25590</name>
</gene>
<evidence type="ECO:0000256" key="1">
    <source>
        <dbReference type="SAM" id="SignalP"/>
    </source>
</evidence>
<comment type="caution">
    <text evidence="2">The sequence shown here is derived from an EMBL/GenBank/DDBJ whole genome shotgun (WGS) entry which is preliminary data.</text>
</comment>
<accession>A0A926XZV0</accession>
<organism evidence="2 3">
    <name type="scientific">Spirosoma profusum</name>
    <dbReference type="NCBI Taxonomy" id="2771354"/>
    <lineage>
        <taxon>Bacteria</taxon>
        <taxon>Pseudomonadati</taxon>
        <taxon>Bacteroidota</taxon>
        <taxon>Cytophagia</taxon>
        <taxon>Cytophagales</taxon>
        <taxon>Cytophagaceae</taxon>
        <taxon>Spirosoma</taxon>
    </lineage>
</organism>
<dbReference type="AlphaFoldDB" id="A0A926XZV0"/>